<dbReference type="EMBL" id="LSSK01001557">
    <property type="protein sequence ID" value="OMH79431.1"/>
    <property type="molecule type" value="Genomic_DNA"/>
</dbReference>
<feature type="signal peptide" evidence="1">
    <location>
        <begin position="1"/>
        <end position="19"/>
    </location>
</feature>
<comment type="caution">
    <text evidence="2">The sequence shown here is derived from an EMBL/GenBank/DDBJ whole genome shotgun (WGS) entry which is preliminary data.</text>
</comment>
<evidence type="ECO:0000313" key="3">
    <source>
        <dbReference type="Proteomes" id="UP000188320"/>
    </source>
</evidence>
<gene>
    <name evidence="2" type="ORF">AX774_g7164</name>
</gene>
<accession>A0A1R1PEP4</accession>
<name>A0A1R1PEP4_ZANCU</name>
<evidence type="ECO:0000256" key="1">
    <source>
        <dbReference type="SAM" id="SignalP"/>
    </source>
</evidence>
<organism evidence="2 3">
    <name type="scientific">Zancudomyces culisetae</name>
    <name type="common">Gut fungus</name>
    <name type="synonym">Smittium culisetae</name>
    <dbReference type="NCBI Taxonomy" id="1213189"/>
    <lineage>
        <taxon>Eukaryota</taxon>
        <taxon>Fungi</taxon>
        <taxon>Fungi incertae sedis</taxon>
        <taxon>Zoopagomycota</taxon>
        <taxon>Kickxellomycotina</taxon>
        <taxon>Harpellomycetes</taxon>
        <taxon>Harpellales</taxon>
        <taxon>Legeriomycetaceae</taxon>
        <taxon>Zancudomyces</taxon>
    </lineage>
</organism>
<evidence type="ECO:0000313" key="2">
    <source>
        <dbReference type="EMBL" id="OMH79431.1"/>
    </source>
</evidence>
<feature type="chain" id="PRO_5012141823" evidence="1">
    <location>
        <begin position="20"/>
        <end position="99"/>
    </location>
</feature>
<protein>
    <submittedName>
        <fullName evidence="2">Uncharacterized protein</fullName>
    </submittedName>
</protein>
<proteinExistence type="predicted"/>
<dbReference type="Proteomes" id="UP000188320">
    <property type="component" value="Unassembled WGS sequence"/>
</dbReference>
<dbReference type="AlphaFoldDB" id="A0A1R1PEP4"/>
<sequence>MKFASYLLALVGVAHHVVAETKDGFSCVPEIPNGPANILKLDVNGASTVFKCSGTVANAASCTTTDSDDGKTYTCNRDAATPIICNDKNGQFCCNIAQS</sequence>
<reference evidence="3" key="1">
    <citation type="submission" date="2017-01" db="EMBL/GenBank/DDBJ databases">
        <authorList>
            <person name="Wang Y."/>
            <person name="White M."/>
            <person name="Kvist S."/>
            <person name="Moncalvo J.-M."/>
        </authorList>
    </citation>
    <scope>NUCLEOTIDE SEQUENCE [LARGE SCALE GENOMIC DNA]</scope>
    <source>
        <strain evidence="3">COL-18-3</strain>
    </source>
</reference>
<keyword evidence="3" id="KW-1185">Reference proteome</keyword>
<keyword evidence="1" id="KW-0732">Signal</keyword>